<sequence>IQKRKLNTLAARKYRQKRVDHIKDLEAALKESQKARYALKIRVARLEGEVEVLRRLVGG</sequence>
<evidence type="ECO:0000313" key="1">
    <source>
        <dbReference type="EMBL" id="PMD20995.1"/>
    </source>
</evidence>
<dbReference type="STRING" id="1745343.A0A2J6Q3Y1"/>
<evidence type="ECO:0008006" key="3">
    <source>
        <dbReference type="Google" id="ProtNLM"/>
    </source>
</evidence>
<reference evidence="1 2" key="1">
    <citation type="submission" date="2016-05" db="EMBL/GenBank/DDBJ databases">
        <title>A degradative enzymes factory behind the ericoid mycorrhizal symbiosis.</title>
        <authorList>
            <consortium name="DOE Joint Genome Institute"/>
            <person name="Martino E."/>
            <person name="Morin E."/>
            <person name="Grelet G."/>
            <person name="Kuo A."/>
            <person name="Kohler A."/>
            <person name="Daghino S."/>
            <person name="Barry K."/>
            <person name="Choi C."/>
            <person name="Cichocki N."/>
            <person name="Clum A."/>
            <person name="Copeland A."/>
            <person name="Hainaut M."/>
            <person name="Haridas S."/>
            <person name="Labutti K."/>
            <person name="Lindquist E."/>
            <person name="Lipzen A."/>
            <person name="Khouja H.-R."/>
            <person name="Murat C."/>
            <person name="Ohm R."/>
            <person name="Olson A."/>
            <person name="Spatafora J."/>
            <person name="Veneault-Fourrey C."/>
            <person name="Henrissat B."/>
            <person name="Grigoriev I."/>
            <person name="Martin F."/>
            <person name="Perotto S."/>
        </authorList>
    </citation>
    <scope>NUCLEOTIDE SEQUENCE [LARGE SCALE GENOMIC DNA]</scope>
    <source>
        <strain evidence="1 2">UAMH 7357</strain>
    </source>
</reference>
<feature type="non-terminal residue" evidence="1">
    <location>
        <position position="1"/>
    </location>
</feature>
<name>A0A2J6Q3Y1_9HELO</name>
<gene>
    <name evidence="1" type="ORF">NA56DRAFT_573339</name>
</gene>
<organism evidence="1 2">
    <name type="scientific">Hyaloscypha hepaticicola</name>
    <dbReference type="NCBI Taxonomy" id="2082293"/>
    <lineage>
        <taxon>Eukaryota</taxon>
        <taxon>Fungi</taxon>
        <taxon>Dikarya</taxon>
        <taxon>Ascomycota</taxon>
        <taxon>Pezizomycotina</taxon>
        <taxon>Leotiomycetes</taxon>
        <taxon>Helotiales</taxon>
        <taxon>Hyaloscyphaceae</taxon>
        <taxon>Hyaloscypha</taxon>
    </lineage>
</organism>
<dbReference type="OrthoDB" id="2257100at2759"/>
<dbReference type="GO" id="GO:0003700">
    <property type="term" value="F:DNA-binding transcription factor activity"/>
    <property type="evidence" value="ECO:0007669"/>
    <property type="project" value="InterPro"/>
</dbReference>
<dbReference type="Gene3D" id="1.20.5.170">
    <property type="match status" value="1"/>
</dbReference>
<dbReference type="AlphaFoldDB" id="A0A2J6Q3Y1"/>
<dbReference type="SUPFAM" id="SSF57959">
    <property type="entry name" value="Leucine zipper domain"/>
    <property type="match status" value="1"/>
</dbReference>
<dbReference type="InterPro" id="IPR046347">
    <property type="entry name" value="bZIP_sf"/>
</dbReference>
<proteinExistence type="predicted"/>
<keyword evidence="2" id="KW-1185">Reference proteome</keyword>
<dbReference type="Proteomes" id="UP000235672">
    <property type="component" value="Unassembled WGS sequence"/>
</dbReference>
<dbReference type="EMBL" id="KZ613483">
    <property type="protein sequence ID" value="PMD20995.1"/>
    <property type="molecule type" value="Genomic_DNA"/>
</dbReference>
<accession>A0A2J6Q3Y1</accession>
<evidence type="ECO:0000313" key="2">
    <source>
        <dbReference type="Proteomes" id="UP000235672"/>
    </source>
</evidence>
<protein>
    <recommendedName>
        <fullName evidence="3">BZIP domain-containing protein</fullName>
    </recommendedName>
</protein>